<accession>A0A0C3B6C0</accession>
<evidence type="ECO:0000256" key="1">
    <source>
        <dbReference type="SAM" id="MobiDB-lite"/>
    </source>
</evidence>
<dbReference type="EMBL" id="KN824280">
    <property type="protein sequence ID" value="KIM32375.1"/>
    <property type="molecule type" value="Genomic_DNA"/>
</dbReference>
<dbReference type="HOGENOM" id="CLU_3088769_0_0_1"/>
<reference evidence="2 3" key="1">
    <citation type="submission" date="2014-04" db="EMBL/GenBank/DDBJ databases">
        <authorList>
            <consortium name="DOE Joint Genome Institute"/>
            <person name="Kuo A."/>
            <person name="Zuccaro A."/>
            <person name="Kohler A."/>
            <person name="Nagy L.G."/>
            <person name="Floudas D."/>
            <person name="Copeland A."/>
            <person name="Barry K.W."/>
            <person name="Cichocki N."/>
            <person name="Veneault-Fourrey C."/>
            <person name="LaButti K."/>
            <person name="Lindquist E.A."/>
            <person name="Lipzen A."/>
            <person name="Lundell T."/>
            <person name="Morin E."/>
            <person name="Murat C."/>
            <person name="Sun H."/>
            <person name="Tunlid A."/>
            <person name="Henrissat B."/>
            <person name="Grigoriev I.V."/>
            <person name="Hibbett D.S."/>
            <person name="Martin F."/>
            <person name="Nordberg H.P."/>
            <person name="Cantor M.N."/>
            <person name="Hua S.X."/>
        </authorList>
    </citation>
    <scope>NUCLEOTIDE SEQUENCE [LARGE SCALE GENOMIC DNA]</scope>
    <source>
        <strain evidence="2 3">MAFF 305830</strain>
    </source>
</reference>
<gene>
    <name evidence="2" type="ORF">M408DRAFT_326966</name>
</gene>
<evidence type="ECO:0000313" key="3">
    <source>
        <dbReference type="Proteomes" id="UP000054097"/>
    </source>
</evidence>
<proteinExistence type="predicted"/>
<organism evidence="2 3">
    <name type="scientific">Serendipita vermifera MAFF 305830</name>
    <dbReference type="NCBI Taxonomy" id="933852"/>
    <lineage>
        <taxon>Eukaryota</taxon>
        <taxon>Fungi</taxon>
        <taxon>Dikarya</taxon>
        <taxon>Basidiomycota</taxon>
        <taxon>Agaricomycotina</taxon>
        <taxon>Agaricomycetes</taxon>
        <taxon>Sebacinales</taxon>
        <taxon>Serendipitaceae</taxon>
        <taxon>Serendipita</taxon>
    </lineage>
</organism>
<keyword evidence="3" id="KW-1185">Reference proteome</keyword>
<dbReference type="Proteomes" id="UP000054097">
    <property type="component" value="Unassembled WGS sequence"/>
</dbReference>
<feature type="region of interest" description="Disordered" evidence="1">
    <location>
        <begin position="1"/>
        <end position="22"/>
    </location>
</feature>
<evidence type="ECO:0000313" key="2">
    <source>
        <dbReference type="EMBL" id="KIM32375.1"/>
    </source>
</evidence>
<dbReference type="AlphaFoldDB" id="A0A0C3B6C0"/>
<protein>
    <submittedName>
        <fullName evidence="2">Uncharacterized protein</fullName>
    </submittedName>
</protein>
<feature type="compositionally biased region" description="Polar residues" evidence="1">
    <location>
        <begin position="11"/>
        <end position="22"/>
    </location>
</feature>
<name>A0A0C3B6C0_SERVB</name>
<reference evidence="3" key="2">
    <citation type="submission" date="2015-01" db="EMBL/GenBank/DDBJ databases">
        <title>Evolutionary Origins and Diversification of the Mycorrhizal Mutualists.</title>
        <authorList>
            <consortium name="DOE Joint Genome Institute"/>
            <consortium name="Mycorrhizal Genomics Consortium"/>
            <person name="Kohler A."/>
            <person name="Kuo A."/>
            <person name="Nagy L.G."/>
            <person name="Floudas D."/>
            <person name="Copeland A."/>
            <person name="Barry K.W."/>
            <person name="Cichocki N."/>
            <person name="Veneault-Fourrey C."/>
            <person name="LaButti K."/>
            <person name="Lindquist E.A."/>
            <person name="Lipzen A."/>
            <person name="Lundell T."/>
            <person name="Morin E."/>
            <person name="Murat C."/>
            <person name="Riley R."/>
            <person name="Ohm R."/>
            <person name="Sun H."/>
            <person name="Tunlid A."/>
            <person name="Henrissat B."/>
            <person name="Grigoriev I.V."/>
            <person name="Hibbett D.S."/>
            <person name="Martin F."/>
        </authorList>
    </citation>
    <scope>NUCLEOTIDE SEQUENCE [LARGE SCALE GENOMIC DNA]</scope>
    <source>
        <strain evidence="3">MAFF 305830</strain>
    </source>
</reference>
<sequence length="52" mass="6000">MRTPIAGRSLEFTNPSNPKANRRATSVKYQVVREFFPLCRRRLYTSSRIIGG</sequence>